<evidence type="ECO:0000313" key="2">
    <source>
        <dbReference type="Proteomes" id="UP000278542"/>
    </source>
</evidence>
<dbReference type="InterPro" id="IPR054496">
    <property type="entry name" value="E217_GP41"/>
</dbReference>
<name>A0A495RII2_9GAMM</name>
<dbReference type="RefSeq" id="WP_121144240.1">
    <property type="nucleotide sequence ID" value="NZ_RBWY01000001.1"/>
</dbReference>
<dbReference type="Proteomes" id="UP000278542">
    <property type="component" value="Unassembled WGS sequence"/>
</dbReference>
<evidence type="ECO:0000313" key="1">
    <source>
        <dbReference type="EMBL" id="RKS87342.1"/>
    </source>
</evidence>
<comment type="caution">
    <text evidence="1">The sequence shown here is derived from an EMBL/GenBank/DDBJ whole genome shotgun (WGS) entry which is preliminary data.</text>
</comment>
<protein>
    <submittedName>
        <fullName evidence="1">Uncharacterized protein</fullName>
    </submittedName>
</protein>
<gene>
    <name evidence="1" type="ORF">DES39_0563</name>
</gene>
<sequence>MNYQTQILDFEFLIKGNGEDPSEITDTIKLKAPRSTATISTFGGVNSSEASFTIWGLGRDDIATLTRFEMWNGGKNYNAISVKANGVKCYEGTIINCVADFNQAPDIPVIINCQPCAFLSVAVAMPFSFGGEIKASDIIQSIIKPFGMTLTNIDVTESLKNPYIIGSPYQQILSVANDIRCFIELSYSDIYISKIGTARDEEAILISPQTGLIGYPSYFGTYLTVKTYFNPSYKTGQKVKLETYLPLASGDYTVGAIIHNLSCQLPGGTFESSLILYKVFT</sequence>
<dbReference type="Pfam" id="PF22759">
    <property type="entry name" value="E217_GP41"/>
    <property type="match status" value="1"/>
</dbReference>
<dbReference type="EMBL" id="RBWY01000001">
    <property type="protein sequence ID" value="RKS87342.1"/>
    <property type="molecule type" value="Genomic_DNA"/>
</dbReference>
<dbReference type="OrthoDB" id="5690318at2"/>
<reference evidence="1 2" key="1">
    <citation type="submission" date="2018-10" db="EMBL/GenBank/DDBJ databases">
        <title>Genomic Encyclopedia of Type Strains, Phase IV (KMG-IV): sequencing the most valuable type-strain genomes for metagenomic binning, comparative biology and taxonomic classification.</title>
        <authorList>
            <person name="Goeker M."/>
        </authorList>
    </citation>
    <scope>NUCLEOTIDE SEQUENCE [LARGE SCALE GENOMIC DNA]</scope>
    <source>
        <strain evidence="1 2">DSM 22228</strain>
    </source>
</reference>
<organism evidence="1 2">
    <name type="scientific">Orbus hercynius</name>
    <dbReference type="NCBI Taxonomy" id="593135"/>
    <lineage>
        <taxon>Bacteria</taxon>
        <taxon>Pseudomonadati</taxon>
        <taxon>Pseudomonadota</taxon>
        <taxon>Gammaproteobacteria</taxon>
        <taxon>Orbales</taxon>
        <taxon>Orbaceae</taxon>
        <taxon>Orbus</taxon>
    </lineage>
</organism>
<dbReference type="AlphaFoldDB" id="A0A495RII2"/>
<keyword evidence="2" id="KW-1185">Reference proteome</keyword>
<accession>A0A495RII2</accession>
<proteinExistence type="predicted"/>